<evidence type="ECO:0000256" key="1">
    <source>
        <dbReference type="SAM" id="Phobius"/>
    </source>
</evidence>
<dbReference type="Proteomes" id="UP001259832">
    <property type="component" value="Unassembled WGS sequence"/>
</dbReference>
<feature type="transmembrane region" description="Helical" evidence="1">
    <location>
        <begin position="177"/>
        <end position="210"/>
    </location>
</feature>
<protein>
    <submittedName>
        <fullName evidence="2">Uncharacterized protein</fullName>
    </submittedName>
</protein>
<sequence length="285" mass="30895">MDDLQRKMQMSRGCCSMQTSKRVDELIGFHVLNVLVAIGGVISVALLLAGMALTPIWVVVDPVFDAINVQQIEKRCLLYFGCAVLTVLGMAVLSINWFIAILPYLVLVTGAVGGVLLFFSAEAIRTLVKIDVISVNCVTNDFDAYDPYECQDRFELFDELVDESEVLSCLLMTRHKWLIVIYFALFKLVIGVLSAAVLVAVVVLPTFVLFSGGDISAFGDQVTFGDNPVIYTVVVITLWLAGAIGVRVVAVLSVKVTLWVCDVGQPQTEAEADSVIPATPTPGVT</sequence>
<keyword evidence="1" id="KW-0812">Transmembrane</keyword>
<accession>A0AAD9G398</accession>
<keyword evidence="1" id="KW-0472">Membrane</keyword>
<dbReference type="AlphaFoldDB" id="A0AAD9G398"/>
<feature type="transmembrane region" description="Helical" evidence="1">
    <location>
        <begin position="101"/>
        <end position="119"/>
    </location>
</feature>
<feature type="transmembrane region" description="Helical" evidence="1">
    <location>
        <begin position="76"/>
        <end position="95"/>
    </location>
</feature>
<dbReference type="EMBL" id="JASMQC010000036">
    <property type="protein sequence ID" value="KAK1930941.1"/>
    <property type="molecule type" value="Genomic_DNA"/>
</dbReference>
<feature type="transmembrane region" description="Helical" evidence="1">
    <location>
        <begin position="230"/>
        <end position="250"/>
    </location>
</feature>
<gene>
    <name evidence="2" type="ORF">P3T76_013530</name>
</gene>
<organism evidence="2 3">
    <name type="scientific">Phytophthora citrophthora</name>
    <dbReference type="NCBI Taxonomy" id="4793"/>
    <lineage>
        <taxon>Eukaryota</taxon>
        <taxon>Sar</taxon>
        <taxon>Stramenopiles</taxon>
        <taxon>Oomycota</taxon>
        <taxon>Peronosporomycetes</taxon>
        <taxon>Peronosporales</taxon>
        <taxon>Peronosporaceae</taxon>
        <taxon>Phytophthora</taxon>
    </lineage>
</organism>
<reference evidence="2" key="1">
    <citation type="submission" date="2023-08" db="EMBL/GenBank/DDBJ databases">
        <title>Reference Genome Resource for the Citrus Pathogen Phytophthora citrophthora.</title>
        <authorList>
            <person name="Moller H."/>
            <person name="Coetzee B."/>
            <person name="Rose L.J."/>
            <person name="Van Niekerk J.M."/>
        </authorList>
    </citation>
    <scope>NUCLEOTIDE SEQUENCE</scope>
    <source>
        <strain evidence="2">STE-U-9442</strain>
    </source>
</reference>
<evidence type="ECO:0000313" key="3">
    <source>
        <dbReference type="Proteomes" id="UP001259832"/>
    </source>
</evidence>
<evidence type="ECO:0000313" key="2">
    <source>
        <dbReference type="EMBL" id="KAK1930941.1"/>
    </source>
</evidence>
<comment type="caution">
    <text evidence="2">The sequence shown here is derived from an EMBL/GenBank/DDBJ whole genome shotgun (WGS) entry which is preliminary data.</text>
</comment>
<name>A0AAD9G398_9STRA</name>
<proteinExistence type="predicted"/>
<keyword evidence="3" id="KW-1185">Reference proteome</keyword>
<keyword evidence="1" id="KW-1133">Transmembrane helix</keyword>
<feature type="transmembrane region" description="Helical" evidence="1">
    <location>
        <begin position="31"/>
        <end position="64"/>
    </location>
</feature>